<organism evidence="2 3">
    <name type="scientific">Bradyrhizobium jicamae</name>
    <dbReference type="NCBI Taxonomy" id="280332"/>
    <lineage>
        <taxon>Bacteria</taxon>
        <taxon>Pseudomonadati</taxon>
        <taxon>Pseudomonadota</taxon>
        <taxon>Alphaproteobacteria</taxon>
        <taxon>Hyphomicrobiales</taxon>
        <taxon>Nitrobacteraceae</taxon>
        <taxon>Bradyrhizobium</taxon>
    </lineage>
</organism>
<name>A0ABS5FIA3_9BRAD</name>
<keyword evidence="3" id="KW-1185">Reference proteome</keyword>
<keyword evidence="1" id="KW-0560">Oxidoreductase</keyword>
<protein>
    <submittedName>
        <fullName evidence="2">NAD(P)/FAD-dependent oxidoreductase</fullName>
    </submittedName>
</protein>
<dbReference type="Proteomes" id="UP001315278">
    <property type="component" value="Unassembled WGS sequence"/>
</dbReference>
<dbReference type="Gene3D" id="3.50.50.60">
    <property type="entry name" value="FAD/NAD(P)-binding domain"/>
    <property type="match status" value="1"/>
</dbReference>
<proteinExistence type="predicted"/>
<dbReference type="PRINTS" id="PR00411">
    <property type="entry name" value="PNDRDTASEI"/>
</dbReference>
<reference evidence="3" key="1">
    <citation type="journal article" date="2021" name="ISME J.">
        <title>Evolutionary origin and ecological implication of a unique nif island in free-living Bradyrhizobium lineages.</title>
        <authorList>
            <person name="Tao J."/>
        </authorList>
    </citation>
    <scope>NUCLEOTIDE SEQUENCE [LARGE SCALE GENOMIC DNA]</scope>
    <source>
        <strain evidence="3">SZCCT0434</strain>
    </source>
</reference>
<dbReference type="EMBL" id="JAFCJH010000012">
    <property type="protein sequence ID" value="MBR0796481.1"/>
    <property type="molecule type" value="Genomic_DNA"/>
</dbReference>
<dbReference type="RefSeq" id="WP_212492863.1">
    <property type="nucleotide sequence ID" value="NZ_JAFCJH010000012.1"/>
</dbReference>
<dbReference type="PANTHER" id="PTHR43539:SF91">
    <property type="entry name" value="FAD-DEPENDENT URATE HYDROXYLASE"/>
    <property type="match status" value="1"/>
</dbReference>
<dbReference type="InterPro" id="IPR050982">
    <property type="entry name" value="Auxin_biosynth/cation_transpt"/>
</dbReference>
<dbReference type="PANTHER" id="PTHR43539">
    <property type="entry name" value="FLAVIN-BINDING MONOOXYGENASE-LIKE PROTEIN (AFU_ORTHOLOGUE AFUA_4G09220)"/>
    <property type="match status" value="1"/>
</dbReference>
<evidence type="ECO:0000313" key="3">
    <source>
        <dbReference type="Proteomes" id="UP001315278"/>
    </source>
</evidence>
<comment type="caution">
    <text evidence="2">The sequence shown here is derived from an EMBL/GenBank/DDBJ whole genome shotgun (WGS) entry which is preliminary data.</text>
</comment>
<gene>
    <name evidence="2" type="ORF">JQ615_13885</name>
</gene>
<accession>A0ABS5FIA3</accession>
<sequence>MNVTAATATGLAALEARLKQDLAWLEQPAKSWVPRRVVDGEDVVDVVIIGAGMAGLVTSGLLKRLGVDNHLVLDRAPAGREGPWVTFARMRTLRSPKELTGPAMGLPALTFRAFYEAQHGEAAWKALDRAPRPMWMEYLIWYRKVLDLPVRNEVAVDRIHARPDDLLALDVSEGGRARKLLARHVVLATGRDGLGGPYVPPIADGIDRRFWAHSADDIDFTRLRGKRVAVVGAGASAMDNAATALEAGAGRLDLFIRRADIPRINKFTGIGSQGVVHGFAGLPDEWKWRFLDHTLKAQTPPPRPSVLRISSHSHAHFHLASPVTGLAVDNDHLVVTTPKGRYATDFIIFGTGFKVELGLRPELAEFAPHIRLWSDRFRTPDGMANPELESSPDLGDGFEFLEKVPGACPALARLHCFNYPATLSHGKLSGDIPAISEGADRLARGLVRKLFVEDRERHFENLKAFATPEILGDEWTDADAKRPAR</sequence>
<dbReference type="Pfam" id="PF13738">
    <property type="entry name" value="Pyr_redox_3"/>
    <property type="match status" value="1"/>
</dbReference>
<evidence type="ECO:0000256" key="1">
    <source>
        <dbReference type="ARBA" id="ARBA00023002"/>
    </source>
</evidence>
<evidence type="ECO:0000313" key="2">
    <source>
        <dbReference type="EMBL" id="MBR0796481.1"/>
    </source>
</evidence>
<dbReference type="SUPFAM" id="SSF51905">
    <property type="entry name" value="FAD/NAD(P)-binding domain"/>
    <property type="match status" value="1"/>
</dbReference>
<dbReference type="InterPro" id="IPR036188">
    <property type="entry name" value="FAD/NAD-bd_sf"/>
</dbReference>
<dbReference type="PRINTS" id="PR00368">
    <property type="entry name" value="FADPNR"/>
</dbReference>